<evidence type="ECO:0000256" key="1">
    <source>
        <dbReference type="SAM" id="SignalP"/>
    </source>
</evidence>
<reference evidence="2 3" key="1">
    <citation type="submission" date="2017-12" db="EMBL/GenBank/DDBJ databases">
        <authorList>
            <consortium name="DOE Joint Genome Institute"/>
            <person name="Haridas S."/>
            <person name="Kjaerbolling I."/>
            <person name="Vesth T.C."/>
            <person name="Frisvad J.C."/>
            <person name="Nybo J.L."/>
            <person name="Theobald S."/>
            <person name="Kuo A."/>
            <person name="Bowyer P."/>
            <person name="Matsuda Y."/>
            <person name="Mondo S."/>
            <person name="Lyhne E.K."/>
            <person name="Kogle M.E."/>
            <person name="Clum A."/>
            <person name="Lipzen A."/>
            <person name="Salamov A."/>
            <person name="Ngan C.Y."/>
            <person name="Daum C."/>
            <person name="Chiniquy J."/>
            <person name="Barry K."/>
            <person name="LaButti K."/>
            <person name="Simmons B.A."/>
            <person name="Magnuson J.K."/>
            <person name="Mortensen U.H."/>
            <person name="Larsen T.O."/>
            <person name="Grigoriev I.V."/>
            <person name="Baker S.E."/>
            <person name="Andersen M.R."/>
            <person name="Nordberg H.P."/>
            <person name="Cantor M.N."/>
            <person name="Hua S.X."/>
        </authorList>
    </citation>
    <scope>NUCLEOTIDE SEQUENCE [LARGE SCALE GENOMIC DNA]</scope>
    <source>
        <strain evidence="2 3">CBS 102.13</strain>
    </source>
</reference>
<dbReference type="OrthoDB" id="10276031at2759"/>
<dbReference type="GeneID" id="36521842"/>
<dbReference type="RefSeq" id="XP_024667134.1">
    <property type="nucleotide sequence ID" value="XM_024814682.1"/>
</dbReference>
<name>A0A2I2EXL9_ASPCN</name>
<evidence type="ECO:0000313" key="2">
    <source>
        <dbReference type="EMBL" id="PLB33122.1"/>
    </source>
</evidence>
<dbReference type="AlphaFoldDB" id="A0A2I2EXL9"/>
<proteinExistence type="predicted"/>
<accession>A0A2I2EXL9</accession>
<feature type="chain" id="PRO_5014186567" description="Cyanovirin-N domain-containing protein" evidence="1">
    <location>
        <begin position="19"/>
        <end position="115"/>
    </location>
</feature>
<evidence type="ECO:0008006" key="4">
    <source>
        <dbReference type="Google" id="ProtNLM"/>
    </source>
</evidence>
<keyword evidence="3" id="KW-1185">Reference proteome</keyword>
<organism evidence="2 3">
    <name type="scientific">Aspergillus candidus</name>
    <dbReference type="NCBI Taxonomy" id="41067"/>
    <lineage>
        <taxon>Eukaryota</taxon>
        <taxon>Fungi</taxon>
        <taxon>Dikarya</taxon>
        <taxon>Ascomycota</taxon>
        <taxon>Pezizomycotina</taxon>
        <taxon>Eurotiomycetes</taxon>
        <taxon>Eurotiomycetidae</taxon>
        <taxon>Eurotiales</taxon>
        <taxon>Aspergillaceae</taxon>
        <taxon>Aspergillus</taxon>
        <taxon>Aspergillus subgen. Circumdati</taxon>
    </lineage>
</organism>
<evidence type="ECO:0000313" key="3">
    <source>
        <dbReference type="Proteomes" id="UP000234585"/>
    </source>
</evidence>
<keyword evidence="1" id="KW-0732">Signal</keyword>
<dbReference type="EMBL" id="KZ559230">
    <property type="protein sequence ID" value="PLB33122.1"/>
    <property type="molecule type" value="Genomic_DNA"/>
</dbReference>
<gene>
    <name evidence="2" type="ORF">BDW47DRAFT_114577</name>
</gene>
<sequence length="115" mass="12751">MRLTTASIITLLVPLATCICKDTEVGVGYINYEHKADRKGALIANDCNVINHSNTDNYCYGWGETYQVHCDEDHRNAQSVTIKKQGRIDEYQCGDYVTGEQCTGGVVVGKCCRLL</sequence>
<dbReference type="Proteomes" id="UP000234585">
    <property type="component" value="Unassembled WGS sequence"/>
</dbReference>
<protein>
    <recommendedName>
        <fullName evidence="4">Cyanovirin-N domain-containing protein</fullName>
    </recommendedName>
</protein>
<feature type="signal peptide" evidence="1">
    <location>
        <begin position="1"/>
        <end position="18"/>
    </location>
</feature>